<evidence type="ECO:0000313" key="7">
    <source>
        <dbReference type="Proteomes" id="UP000198420"/>
    </source>
</evidence>
<dbReference type="Pfam" id="PF01494">
    <property type="entry name" value="FAD_binding_3"/>
    <property type="match status" value="1"/>
</dbReference>
<dbReference type="AlphaFoldDB" id="A0A238WWD7"/>
<dbReference type="GO" id="GO:0004497">
    <property type="term" value="F:monooxygenase activity"/>
    <property type="evidence" value="ECO:0007669"/>
    <property type="project" value="UniProtKB-KW"/>
</dbReference>
<proteinExistence type="predicted"/>
<sequence length="379" mass="40384">MPESTRILVAGGGVGGLALAQALHHAGLDVVVYEQDPTPLTRNQGYRIHIDPTGNAALADCVPPDVLAELRRTSGRNGDLVTTFTTGLRQVFTQHFPDIPADQLTAVDRNTFRQGLLTGLEDVVRFGRTVSGYQVTGSGRVRVEFAEGGSDEGSLLVGADGAGSAIRRLLLPEAVLHDFGLRCLYGRMPLTGPLSPEEFERGLCWVSGGSTCGAGFGTVRFRTPVDGPQDYLMVTLVATPDHLGVSDEKLFRMSSEELWRLSTDTVADWHPAVREIYARADIESFFPITFRISERLPAWAPGPITLLGDAVHTMPPTAGAGANTALADAATLADEILSAARGGKSLVEAVAAYQAIMLPRGFAAIDNSRRLAAQMFAAT</sequence>
<keyword evidence="7" id="KW-1185">Reference proteome</keyword>
<feature type="domain" description="FAD-binding" evidence="5">
    <location>
        <begin position="269"/>
        <end position="367"/>
    </location>
</feature>
<evidence type="ECO:0000256" key="2">
    <source>
        <dbReference type="ARBA" id="ARBA00022827"/>
    </source>
</evidence>
<evidence type="ECO:0000256" key="3">
    <source>
        <dbReference type="ARBA" id="ARBA00023002"/>
    </source>
</evidence>
<dbReference type="PANTHER" id="PTHR47178">
    <property type="entry name" value="MONOOXYGENASE, FAD-BINDING"/>
    <property type="match status" value="1"/>
</dbReference>
<dbReference type="SUPFAM" id="SSF51905">
    <property type="entry name" value="FAD/NAD(P)-binding domain"/>
    <property type="match status" value="1"/>
</dbReference>
<dbReference type="Gene3D" id="3.50.50.60">
    <property type="entry name" value="FAD/NAD(P)-binding domain"/>
    <property type="match status" value="1"/>
</dbReference>
<dbReference type="InterPro" id="IPR002938">
    <property type="entry name" value="FAD-bd"/>
</dbReference>
<evidence type="ECO:0000313" key="6">
    <source>
        <dbReference type="EMBL" id="SNR50810.1"/>
    </source>
</evidence>
<reference evidence="7" key="1">
    <citation type="submission" date="2017-06" db="EMBL/GenBank/DDBJ databases">
        <authorList>
            <person name="Varghese N."/>
            <person name="Submissions S."/>
        </authorList>
    </citation>
    <scope>NUCLEOTIDE SEQUENCE [LARGE SCALE GENOMIC DNA]</scope>
    <source>
        <strain evidence="7">DSM 44485</strain>
    </source>
</reference>
<dbReference type="EMBL" id="FZNP01000003">
    <property type="protein sequence ID" value="SNR50810.1"/>
    <property type="molecule type" value="Genomic_DNA"/>
</dbReference>
<gene>
    <name evidence="6" type="ORF">SAMN06265355_103390</name>
</gene>
<dbReference type="Pfam" id="PF13450">
    <property type="entry name" value="NAD_binding_8"/>
    <property type="match status" value="1"/>
</dbReference>
<keyword evidence="2" id="KW-0274">FAD</keyword>
<keyword evidence="1" id="KW-0285">Flavoprotein</keyword>
<dbReference type="PRINTS" id="PR00420">
    <property type="entry name" value="RNGMNOXGNASE"/>
</dbReference>
<protein>
    <submittedName>
        <fullName evidence="6">2-polyprenyl-6-methoxyphenol hydroxylase</fullName>
    </submittedName>
</protein>
<dbReference type="Proteomes" id="UP000198420">
    <property type="component" value="Unassembled WGS sequence"/>
</dbReference>
<evidence type="ECO:0000256" key="1">
    <source>
        <dbReference type="ARBA" id="ARBA00022630"/>
    </source>
</evidence>
<dbReference type="GO" id="GO:0071949">
    <property type="term" value="F:FAD binding"/>
    <property type="evidence" value="ECO:0007669"/>
    <property type="project" value="InterPro"/>
</dbReference>
<keyword evidence="4" id="KW-0503">Monooxygenase</keyword>
<keyword evidence="3" id="KW-0560">Oxidoreductase</keyword>
<accession>A0A238WWD7</accession>
<dbReference type="PANTHER" id="PTHR47178:SF5">
    <property type="entry name" value="FAD-BINDING DOMAIN-CONTAINING PROTEIN"/>
    <property type="match status" value="1"/>
</dbReference>
<name>A0A238WWD7_9ACTN</name>
<evidence type="ECO:0000259" key="5">
    <source>
        <dbReference type="Pfam" id="PF01494"/>
    </source>
</evidence>
<evidence type="ECO:0000256" key="4">
    <source>
        <dbReference type="ARBA" id="ARBA00023033"/>
    </source>
</evidence>
<organism evidence="6 7">
    <name type="scientific">Actinomadura mexicana</name>
    <dbReference type="NCBI Taxonomy" id="134959"/>
    <lineage>
        <taxon>Bacteria</taxon>
        <taxon>Bacillati</taxon>
        <taxon>Actinomycetota</taxon>
        <taxon>Actinomycetes</taxon>
        <taxon>Streptosporangiales</taxon>
        <taxon>Thermomonosporaceae</taxon>
        <taxon>Actinomadura</taxon>
    </lineage>
</organism>
<dbReference type="RefSeq" id="WP_179278777.1">
    <property type="nucleotide sequence ID" value="NZ_FZNP01000003.1"/>
</dbReference>
<dbReference type="InterPro" id="IPR036188">
    <property type="entry name" value="FAD/NAD-bd_sf"/>
</dbReference>